<sequence length="93" mass="10634">MEENKIRIGILGQGYVGTAIKIGFNDSFSNIYTFDKYHKNKSNVDSFEELVNVSDILFICLPTPMKKNGECDIKVVEQEIGKINQYSKQRKIV</sequence>
<dbReference type="Pfam" id="PF03721">
    <property type="entry name" value="UDPG_MGDP_dh_N"/>
    <property type="match status" value="1"/>
</dbReference>
<dbReference type="EMBL" id="UINC01194601">
    <property type="protein sequence ID" value="SVE10763.1"/>
    <property type="molecule type" value="Genomic_DNA"/>
</dbReference>
<dbReference type="InterPro" id="IPR001732">
    <property type="entry name" value="UDP-Glc/GDP-Man_DH_N"/>
</dbReference>
<accession>A0A383AT73</accession>
<reference evidence="2" key="1">
    <citation type="submission" date="2018-05" db="EMBL/GenBank/DDBJ databases">
        <authorList>
            <person name="Lanie J.A."/>
            <person name="Ng W.-L."/>
            <person name="Kazmierczak K.M."/>
            <person name="Andrzejewski T.M."/>
            <person name="Davidsen T.M."/>
            <person name="Wayne K.J."/>
            <person name="Tettelin H."/>
            <person name="Glass J.I."/>
            <person name="Rusch D."/>
            <person name="Podicherti R."/>
            <person name="Tsui H.-C.T."/>
            <person name="Winkler M.E."/>
        </authorList>
    </citation>
    <scope>NUCLEOTIDE SEQUENCE</scope>
</reference>
<protein>
    <recommendedName>
        <fullName evidence="1">UDP-glucose/GDP-mannose dehydrogenase N-terminal domain-containing protein</fullName>
    </recommendedName>
</protein>
<organism evidence="2">
    <name type="scientific">marine metagenome</name>
    <dbReference type="NCBI Taxonomy" id="408172"/>
    <lineage>
        <taxon>unclassified sequences</taxon>
        <taxon>metagenomes</taxon>
        <taxon>ecological metagenomes</taxon>
    </lineage>
</organism>
<dbReference type="Gene3D" id="3.40.50.720">
    <property type="entry name" value="NAD(P)-binding Rossmann-like Domain"/>
    <property type="match status" value="1"/>
</dbReference>
<gene>
    <name evidence="2" type="ORF">METZ01_LOCUS463617</name>
</gene>
<evidence type="ECO:0000313" key="2">
    <source>
        <dbReference type="EMBL" id="SVE10763.1"/>
    </source>
</evidence>
<feature type="non-terminal residue" evidence="2">
    <location>
        <position position="93"/>
    </location>
</feature>
<name>A0A383AT73_9ZZZZ</name>
<dbReference type="InterPro" id="IPR036291">
    <property type="entry name" value="NAD(P)-bd_dom_sf"/>
</dbReference>
<feature type="domain" description="UDP-glucose/GDP-mannose dehydrogenase N-terminal" evidence="1">
    <location>
        <begin position="40"/>
        <end position="93"/>
    </location>
</feature>
<proteinExistence type="predicted"/>
<dbReference type="AlphaFoldDB" id="A0A383AT73"/>
<dbReference type="GO" id="GO:0016616">
    <property type="term" value="F:oxidoreductase activity, acting on the CH-OH group of donors, NAD or NADP as acceptor"/>
    <property type="evidence" value="ECO:0007669"/>
    <property type="project" value="InterPro"/>
</dbReference>
<dbReference type="SUPFAM" id="SSF51735">
    <property type="entry name" value="NAD(P)-binding Rossmann-fold domains"/>
    <property type="match status" value="1"/>
</dbReference>
<dbReference type="GO" id="GO:0051287">
    <property type="term" value="F:NAD binding"/>
    <property type="evidence" value="ECO:0007669"/>
    <property type="project" value="InterPro"/>
</dbReference>
<evidence type="ECO:0000259" key="1">
    <source>
        <dbReference type="Pfam" id="PF03721"/>
    </source>
</evidence>